<comment type="similarity">
    <text evidence="3 11">Belongs to the PrsA family.</text>
</comment>
<dbReference type="InterPro" id="IPR023059">
    <property type="entry name" value="Foldase_PrsA"/>
</dbReference>
<dbReference type="PROSITE" id="PS01096">
    <property type="entry name" value="PPIC_PPIASE_1"/>
    <property type="match status" value="1"/>
</dbReference>
<evidence type="ECO:0000256" key="12">
    <source>
        <dbReference type="SAM" id="SignalP"/>
    </source>
</evidence>
<dbReference type="EC" id="5.2.1.8" evidence="11"/>
<dbReference type="Gene3D" id="3.10.50.40">
    <property type="match status" value="1"/>
</dbReference>
<dbReference type="InterPro" id="IPR046357">
    <property type="entry name" value="PPIase_dom_sf"/>
</dbReference>
<dbReference type="PROSITE" id="PS50198">
    <property type="entry name" value="PPIC_PPIASE_2"/>
    <property type="match status" value="1"/>
</dbReference>
<feature type="chain" id="PRO_5046457255" description="Foldase protein PrsA" evidence="12">
    <location>
        <begin position="22"/>
        <end position="294"/>
    </location>
</feature>
<comment type="catalytic activity">
    <reaction evidence="1 11">
        <text>[protein]-peptidylproline (omega=180) = [protein]-peptidylproline (omega=0)</text>
        <dbReference type="Rhea" id="RHEA:16237"/>
        <dbReference type="Rhea" id="RHEA-COMP:10747"/>
        <dbReference type="Rhea" id="RHEA-COMP:10748"/>
        <dbReference type="ChEBI" id="CHEBI:83833"/>
        <dbReference type="ChEBI" id="CHEBI:83834"/>
        <dbReference type="EC" id="5.2.1.8"/>
    </reaction>
</comment>
<keyword evidence="5 11" id="KW-0732">Signal</keyword>
<keyword evidence="4 11" id="KW-1003">Cell membrane</keyword>
<dbReference type="PANTHER" id="PTHR47245:SF1">
    <property type="entry name" value="FOLDASE PROTEIN PRSA"/>
    <property type="match status" value="1"/>
</dbReference>
<name>A0ABN1FR88_9BACI</name>
<dbReference type="InterPro" id="IPR023058">
    <property type="entry name" value="PPIase_PpiC_CS"/>
</dbReference>
<evidence type="ECO:0000313" key="15">
    <source>
        <dbReference type="Proteomes" id="UP001500866"/>
    </source>
</evidence>
<dbReference type="GO" id="GO:0016853">
    <property type="term" value="F:isomerase activity"/>
    <property type="evidence" value="ECO:0007669"/>
    <property type="project" value="UniProtKB-KW"/>
</dbReference>
<evidence type="ECO:0000256" key="11">
    <source>
        <dbReference type="HAMAP-Rule" id="MF_01145"/>
    </source>
</evidence>
<dbReference type="PANTHER" id="PTHR47245">
    <property type="entry name" value="PEPTIDYLPROLYL ISOMERASE"/>
    <property type="match status" value="1"/>
</dbReference>
<dbReference type="PROSITE" id="PS51257">
    <property type="entry name" value="PROKAR_LIPOPROTEIN"/>
    <property type="match status" value="1"/>
</dbReference>
<feature type="domain" description="PpiC" evidence="13">
    <location>
        <begin position="137"/>
        <end position="227"/>
    </location>
</feature>
<reference evidence="14 15" key="1">
    <citation type="journal article" date="2019" name="Int. J. Syst. Evol. Microbiol.">
        <title>The Global Catalogue of Microorganisms (GCM) 10K type strain sequencing project: providing services to taxonomists for standard genome sequencing and annotation.</title>
        <authorList>
            <consortium name="The Broad Institute Genomics Platform"/>
            <consortium name="The Broad Institute Genome Sequencing Center for Infectious Disease"/>
            <person name="Wu L."/>
            <person name="Ma J."/>
        </authorList>
    </citation>
    <scope>NUCLEOTIDE SEQUENCE [LARGE SCALE GENOMIC DNA]</scope>
    <source>
        <strain evidence="14 15">JCM 15395</strain>
    </source>
</reference>
<evidence type="ECO:0000313" key="14">
    <source>
        <dbReference type="EMBL" id="GAA0596113.1"/>
    </source>
</evidence>
<keyword evidence="6 11" id="KW-0697">Rotamase</keyword>
<evidence type="ECO:0000256" key="10">
    <source>
        <dbReference type="ARBA" id="ARBA00023288"/>
    </source>
</evidence>
<evidence type="ECO:0000256" key="2">
    <source>
        <dbReference type="ARBA" id="ARBA00004193"/>
    </source>
</evidence>
<comment type="function">
    <text evidence="11">Plays a major role in protein secretion by helping the post-translocational extracellular folding of several secreted proteins.</text>
</comment>
<accession>A0ABN1FR88</accession>
<keyword evidence="9 11" id="KW-0413">Isomerase</keyword>
<keyword evidence="8 11" id="KW-0564">Palmitate</keyword>
<dbReference type="InterPro" id="IPR050245">
    <property type="entry name" value="PrsA_foldase"/>
</dbReference>
<protein>
    <recommendedName>
        <fullName evidence="11">Foldase protein PrsA</fullName>
        <ecNumber evidence="11">5.2.1.8</ecNumber>
    </recommendedName>
</protein>
<dbReference type="SUPFAM" id="SSF109998">
    <property type="entry name" value="Triger factor/SurA peptide-binding domain-like"/>
    <property type="match status" value="1"/>
</dbReference>
<comment type="caution">
    <text evidence="14">The sequence shown here is derived from an EMBL/GenBank/DDBJ whole genome shotgun (WGS) entry which is preliminary data.</text>
</comment>
<dbReference type="InterPro" id="IPR000297">
    <property type="entry name" value="PPIase_PpiC"/>
</dbReference>
<sequence>MKKLVAAVTLTAAVFTLSACSSGDDSEAVVETKAGNITKDEFYQAMKDQSGEQVLRKLVTVEVLENKYDVKEEEIDKEVKKVKERLGDKFDAALKQQGYTEESFRDVIKMSLLQEAAVAEDIKITEKELKEKYERMKMEIQASHILVKDKKTAKEVKKKLENGADFAKLAKEYSTDKKSAKKGGKLGYFSTGQMIPEFEDAAYSMKKGEVSKPVKSQYGYHIIKVTDKRKKKEDIGSFEDNKDDIRRTILNKRMDVNKAREKINNILQNSEIDVKVDGLEDMFKQDKKKQDAKG</sequence>
<evidence type="ECO:0000256" key="7">
    <source>
        <dbReference type="ARBA" id="ARBA00023136"/>
    </source>
</evidence>
<dbReference type="SUPFAM" id="SSF54534">
    <property type="entry name" value="FKBP-like"/>
    <property type="match status" value="1"/>
</dbReference>
<dbReference type="Pfam" id="PF00639">
    <property type="entry name" value="Rotamase"/>
    <property type="match status" value="1"/>
</dbReference>
<keyword evidence="10 11" id="KW-0449">Lipoprotein</keyword>
<dbReference type="InterPro" id="IPR027304">
    <property type="entry name" value="Trigger_fact/SurA_dom_sf"/>
</dbReference>
<evidence type="ECO:0000256" key="4">
    <source>
        <dbReference type="ARBA" id="ARBA00022475"/>
    </source>
</evidence>
<dbReference type="Proteomes" id="UP001500866">
    <property type="component" value="Unassembled WGS sequence"/>
</dbReference>
<evidence type="ECO:0000256" key="9">
    <source>
        <dbReference type="ARBA" id="ARBA00023235"/>
    </source>
</evidence>
<dbReference type="EMBL" id="BAAADS010000006">
    <property type="protein sequence ID" value="GAA0596113.1"/>
    <property type="molecule type" value="Genomic_DNA"/>
</dbReference>
<evidence type="ECO:0000259" key="13">
    <source>
        <dbReference type="PROSITE" id="PS50198"/>
    </source>
</evidence>
<evidence type="ECO:0000256" key="1">
    <source>
        <dbReference type="ARBA" id="ARBA00000971"/>
    </source>
</evidence>
<evidence type="ECO:0000256" key="5">
    <source>
        <dbReference type="ARBA" id="ARBA00022729"/>
    </source>
</evidence>
<gene>
    <name evidence="11 14" type="primary">prsA</name>
    <name evidence="14" type="ORF">GCM10009001_10270</name>
</gene>
<evidence type="ECO:0000256" key="6">
    <source>
        <dbReference type="ARBA" id="ARBA00023110"/>
    </source>
</evidence>
<keyword evidence="7 11" id="KW-0472">Membrane</keyword>
<dbReference type="RefSeq" id="WP_343810905.1">
    <property type="nucleotide sequence ID" value="NZ_BAAADS010000006.1"/>
</dbReference>
<dbReference type="HAMAP" id="MF_01145">
    <property type="entry name" value="Foldase_PrsA"/>
    <property type="match status" value="1"/>
</dbReference>
<comment type="subcellular location">
    <subcellularLocation>
        <location evidence="2 11">Cell membrane</location>
        <topology evidence="2 11">Lipid-anchor</topology>
    </subcellularLocation>
</comment>
<dbReference type="Gene3D" id="1.10.4030.10">
    <property type="entry name" value="Porin chaperone SurA, peptide-binding domain"/>
    <property type="match status" value="1"/>
</dbReference>
<organism evidence="14 15">
    <name type="scientific">Virgibacillus siamensis</name>
    <dbReference type="NCBI Taxonomy" id="480071"/>
    <lineage>
        <taxon>Bacteria</taxon>
        <taxon>Bacillati</taxon>
        <taxon>Bacillota</taxon>
        <taxon>Bacilli</taxon>
        <taxon>Bacillales</taxon>
        <taxon>Bacillaceae</taxon>
        <taxon>Virgibacillus</taxon>
    </lineage>
</organism>
<evidence type="ECO:0000256" key="3">
    <source>
        <dbReference type="ARBA" id="ARBA00006071"/>
    </source>
</evidence>
<keyword evidence="15" id="KW-1185">Reference proteome</keyword>
<evidence type="ECO:0000256" key="8">
    <source>
        <dbReference type="ARBA" id="ARBA00023139"/>
    </source>
</evidence>
<feature type="signal peptide" evidence="12">
    <location>
        <begin position="1"/>
        <end position="21"/>
    </location>
</feature>
<proteinExistence type="inferred from homology"/>